<dbReference type="GO" id="GO:0015562">
    <property type="term" value="F:efflux transmembrane transporter activity"/>
    <property type="evidence" value="ECO:0007669"/>
    <property type="project" value="TreeGrafter"/>
</dbReference>
<evidence type="ECO:0000259" key="3">
    <source>
        <dbReference type="Pfam" id="PF25989"/>
    </source>
</evidence>
<dbReference type="OrthoDB" id="9801814at2"/>
<dbReference type="GO" id="GO:1990281">
    <property type="term" value="C:efflux pump complex"/>
    <property type="evidence" value="ECO:0007669"/>
    <property type="project" value="TreeGrafter"/>
</dbReference>
<organism evidence="4 5">
    <name type="scientific">Simkania negevensis (strain ATCC VR-1471 / DSM 27360 / Z)</name>
    <dbReference type="NCBI Taxonomy" id="331113"/>
    <lineage>
        <taxon>Bacteria</taxon>
        <taxon>Pseudomonadati</taxon>
        <taxon>Chlamydiota</taxon>
        <taxon>Chlamydiia</taxon>
        <taxon>Parachlamydiales</taxon>
        <taxon>Simkaniaceae</taxon>
        <taxon>Simkania</taxon>
    </lineage>
</organism>
<dbReference type="HOGENOM" id="CLU_018816_1_0_0"/>
<reference key="1">
    <citation type="journal article" date="2011" name="Mol. Biol. Evol.">
        <title>Unity in variety -- the pan-genome of the Chlamydiae.</title>
        <authorList>
            <person name="Collingro A."/>
            <person name="Tischler P."/>
            <person name="Weinmaier T."/>
            <person name="Penz T."/>
            <person name="Heinz E."/>
            <person name="Brunham R.C."/>
            <person name="Read T.D."/>
            <person name="Bavoil P.M."/>
            <person name="Sachse K."/>
            <person name="Kahane S."/>
            <person name="Friedman M.G."/>
            <person name="Rattei T."/>
            <person name="Myers G.S.A."/>
            <person name="Horn M."/>
        </authorList>
    </citation>
    <scope>NUCLEOTIDE SEQUENCE</scope>
    <source>
        <strain>Z</strain>
    </source>
</reference>
<dbReference type="Gene3D" id="2.40.30.170">
    <property type="match status" value="1"/>
</dbReference>
<gene>
    <name evidence="4" type="ordered locus">SNE_A04500</name>
</gene>
<dbReference type="PROSITE" id="PS51257">
    <property type="entry name" value="PROKAR_LIPOPROTEIN"/>
    <property type="match status" value="1"/>
</dbReference>
<dbReference type="NCBIfam" id="TIGR01730">
    <property type="entry name" value="RND_mfp"/>
    <property type="match status" value="1"/>
</dbReference>
<evidence type="ECO:0000313" key="4">
    <source>
        <dbReference type="EMBL" id="CCB88327.1"/>
    </source>
</evidence>
<dbReference type="AlphaFoldDB" id="F8L4P6"/>
<dbReference type="Gene3D" id="1.10.287.470">
    <property type="entry name" value="Helix hairpin bin"/>
    <property type="match status" value="1"/>
</dbReference>
<dbReference type="KEGG" id="sng:SNE_A04500"/>
<dbReference type="eggNOG" id="COG0845">
    <property type="taxonomic scope" value="Bacteria"/>
</dbReference>
<proteinExistence type="inferred from homology"/>
<dbReference type="InterPro" id="IPR006143">
    <property type="entry name" value="RND_pump_MFP"/>
</dbReference>
<dbReference type="Gene3D" id="2.40.420.20">
    <property type="match status" value="1"/>
</dbReference>
<dbReference type="PANTHER" id="PTHR30469">
    <property type="entry name" value="MULTIDRUG RESISTANCE PROTEIN MDTA"/>
    <property type="match status" value="1"/>
</dbReference>
<accession>F8L4P6</accession>
<reference evidence="4 5" key="2">
    <citation type="journal article" date="2011" name="Mol. Biol. Evol.">
        <title>Unity in variety--the pan-genome of the Chlamydiae.</title>
        <authorList>
            <person name="Collingro A."/>
            <person name="Tischler P."/>
            <person name="Weinmaier T."/>
            <person name="Penz T."/>
            <person name="Heinz E."/>
            <person name="Brunham R.C."/>
            <person name="Read T.D."/>
            <person name="Bavoil P.M."/>
            <person name="Sachse K."/>
            <person name="Kahane S."/>
            <person name="Friedman M.G."/>
            <person name="Rattei T."/>
            <person name="Myers G.S."/>
            <person name="Horn M."/>
        </authorList>
    </citation>
    <scope>NUCLEOTIDE SEQUENCE [LARGE SCALE GENOMIC DNA]</scope>
    <source>
        <strain evidence="5">ATCC VR-1471 / Z</strain>
    </source>
</reference>
<protein>
    <submittedName>
        <fullName evidence="4">Membrane-fusion protein, component of multidrug efflux system</fullName>
    </submittedName>
</protein>
<dbReference type="InterPro" id="IPR058637">
    <property type="entry name" value="YknX-like_C"/>
</dbReference>
<dbReference type="Pfam" id="PF25989">
    <property type="entry name" value="YknX_C"/>
    <property type="match status" value="1"/>
</dbReference>
<dbReference type="Pfam" id="PF25954">
    <property type="entry name" value="Beta-barrel_RND_2"/>
    <property type="match status" value="1"/>
</dbReference>
<dbReference type="EMBL" id="FR872582">
    <property type="protein sequence ID" value="CCB88327.1"/>
    <property type="molecule type" value="Genomic_DNA"/>
</dbReference>
<evidence type="ECO:0000256" key="1">
    <source>
        <dbReference type="ARBA" id="ARBA00009477"/>
    </source>
</evidence>
<feature type="domain" description="CusB-like beta-barrel" evidence="2">
    <location>
        <begin position="205"/>
        <end position="277"/>
    </location>
</feature>
<name>F8L4P6_SIMNZ</name>
<feature type="domain" description="YknX-like C-terminal permuted SH3-like" evidence="3">
    <location>
        <begin position="291"/>
        <end position="352"/>
    </location>
</feature>
<dbReference type="STRING" id="331113.SNE_A04500"/>
<keyword evidence="5" id="KW-1185">Reference proteome</keyword>
<evidence type="ECO:0000313" key="5">
    <source>
        <dbReference type="Proteomes" id="UP000000496"/>
    </source>
</evidence>
<dbReference type="Gene3D" id="2.40.50.100">
    <property type="match status" value="1"/>
</dbReference>
<dbReference type="InterPro" id="IPR058792">
    <property type="entry name" value="Beta-barrel_RND_2"/>
</dbReference>
<evidence type="ECO:0000259" key="2">
    <source>
        <dbReference type="Pfam" id="PF25954"/>
    </source>
</evidence>
<dbReference type="Proteomes" id="UP000000496">
    <property type="component" value="Chromosome gsn.131"/>
</dbReference>
<sequence>MNLKIFLPFLLLVALVTSCKKKDSEQIVIRPVLTQTAEVIEKKPYLFFSGFSKSEKKIQVSFRVGGQVAELPIKVGERLHVDQLIARLDDQDYALQVQQVAAVEEQAQAKLKDAYSHYQRLKILYESESMSKQELEHARAVYDAAKAAAFQVASQLDLAKKEQSYTVLKGEGDLFEVAAKHVEVRENVQPGQPIATLISAQGLQVEVAVPESEIGLVKRGTPVDLFFTVYPNETFQGTVDEVGVSSTGNTTFPVTIRLSKQDERLRPGMAVKARMEKPASPASNMIWVSLEAIGHDDSGHFVYLYEDGLAKKTPVKLGELSSEGIEVTAGLVPGQKVIVAGLRFLSDQQQVKLLEKL</sequence>
<dbReference type="RefSeq" id="WP_013942794.1">
    <property type="nucleotide sequence ID" value="NC_015713.1"/>
</dbReference>
<dbReference type="SUPFAM" id="SSF111369">
    <property type="entry name" value="HlyD-like secretion proteins"/>
    <property type="match status" value="1"/>
</dbReference>
<dbReference type="PANTHER" id="PTHR30469:SF20">
    <property type="entry name" value="EFFLUX RND TRANSPORTER PERIPLASMIC ADAPTOR SUBUNIT"/>
    <property type="match status" value="1"/>
</dbReference>
<comment type="similarity">
    <text evidence="1">Belongs to the membrane fusion protein (MFP) (TC 8.A.1) family.</text>
</comment>